<keyword evidence="1" id="KW-0378">Hydrolase</keyword>
<dbReference type="InterPro" id="IPR041796">
    <property type="entry name" value="Mre11_N"/>
</dbReference>
<evidence type="ECO:0000313" key="3">
    <source>
        <dbReference type="EMBL" id="KLI02309.1"/>
    </source>
</evidence>
<dbReference type="InterPro" id="IPR014576">
    <property type="entry name" value="Pesterase_YhaO"/>
</dbReference>
<dbReference type="InterPro" id="IPR029052">
    <property type="entry name" value="Metallo-depent_PP-like"/>
</dbReference>
<dbReference type="SUPFAM" id="SSF56300">
    <property type="entry name" value="Metallo-dependent phosphatases"/>
    <property type="match status" value="1"/>
</dbReference>
<comment type="caution">
    <text evidence="3">The sequence shown here is derived from an EMBL/GenBank/DDBJ whole genome shotgun (WGS) entry which is preliminary data.</text>
</comment>
<dbReference type="InterPro" id="IPR004843">
    <property type="entry name" value="Calcineurin-like_PHP"/>
</dbReference>
<proteinExistence type="predicted"/>
<evidence type="ECO:0000313" key="4">
    <source>
        <dbReference type="Proteomes" id="UP000035553"/>
    </source>
</evidence>
<feature type="domain" description="Calcineurin-like phosphoesterase" evidence="2">
    <location>
        <begin position="2"/>
        <end position="199"/>
    </location>
</feature>
<dbReference type="EMBL" id="AFVQ02000110">
    <property type="protein sequence ID" value="KLI02309.1"/>
    <property type="molecule type" value="Genomic_DNA"/>
</dbReference>
<dbReference type="RefSeq" id="WP_010026574.1">
    <property type="nucleotide sequence ID" value="NZ_AFVQ02000110.1"/>
</dbReference>
<accession>A0A0U1QNC7</accession>
<name>A0A0U1QNC7_9BACL</name>
<dbReference type="PIRSF" id="PIRSF033091">
    <property type="entry name" value="Pesterase_YhaO"/>
    <property type="match status" value="1"/>
</dbReference>
<organism evidence="3 4">
    <name type="scientific">Sporolactobacillus inulinus CASD</name>
    <dbReference type="NCBI Taxonomy" id="1069536"/>
    <lineage>
        <taxon>Bacteria</taxon>
        <taxon>Bacillati</taxon>
        <taxon>Bacillota</taxon>
        <taxon>Bacilli</taxon>
        <taxon>Bacillales</taxon>
        <taxon>Sporolactobacillaceae</taxon>
        <taxon>Sporolactobacillus</taxon>
    </lineage>
</organism>
<evidence type="ECO:0000259" key="2">
    <source>
        <dbReference type="Pfam" id="PF00149"/>
    </source>
</evidence>
<reference evidence="3 4" key="1">
    <citation type="journal article" date="2011" name="J. Bacteriol.">
        <title>Draft genome sequence of Sporolactobacillus inulinus strain CASD, an efficient D-lactic acid-producing bacterium with high-concentration lactate tolerance capability.</title>
        <authorList>
            <person name="Yu B."/>
            <person name="Su F."/>
            <person name="Wang L."/>
            <person name="Xu K."/>
            <person name="Zhao B."/>
            <person name="Xu P."/>
        </authorList>
    </citation>
    <scope>NUCLEOTIDE SEQUENCE [LARGE SCALE GENOMIC DNA]</scope>
    <source>
        <strain evidence="3 4">CASD</strain>
    </source>
</reference>
<dbReference type="Gene3D" id="3.60.21.10">
    <property type="match status" value="1"/>
</dbReference>
<dbReference type="CDD" id="cd00840">
    <property type="entry name" value="MPP_Mre11_N"/>
    <property type="match status" value="1"/>
</dbReference>
<dbReference type="AlphaFoldDB" id="A0A0U1QNC7"/>
<dbReference type="STRING" id="1069536.SINU_08895"/>
<keyword evidence="4" id="KW-1185">Reference proteome</keyword>
<protein>
    <recommendedName>
        <fullName evidence="2">Calcineurin-like phosphoesterase domain-containing protein</fullName>
    </recommendedName>
</protein>
<gene>
    <name evidence="3" type="ORF">SINU_08895</name>
</gene>
<dbReference type="PANTHER" id="PTHR30337">
    <property type="entry name" value="COMPONENT OF ATP-DEPENDENT DSDNA EXONUCLEASE"/>
    <property type="match status" value="1"/>
</dbReference>
<dbReference type="Proteomes" id="UP000035553">
    <property type="component" value="Unassembled WGS sequence"/>
</dbReference>
<evidence type="ECO:0000256" key="1">
    <source>
        <dbReference type="ARBA" id="ARBA00022801"/>
    </source>
</evidence>
<dbReference type="GO" id="GO:0016787">
    <property type="term" value="F:hydrolase activity"/>
    <property type="evidence" value="ECO:0007669"/>
    <property type="project" value="UniProtKB-KW"/>
</dbReference>
<dbReference type="InterPro" id="IPR050535">
    <property type="entry name" value="DNA_Repair-Maintenance_Comp"/>
</dbReference>
<dbReference type="Pfam" id="PF00149">
    <property type="entry name" value="Metallophos"/>
    <property type="match status" value="1"/>
</dbReference>
<sequence>MIRFLHAADLHLDRPFEGLTRLPESLHERAARSTFIALHRLVDAALHERADFLLISGDLFDNSHRSIKAQHAFVKEMRRLQSALIPVYLVYGNHDFVNETWNQLGLPDNVHVFPETPGCFTLTCANGQVVHVYGFSYHQKWVKENMAAQYRKSGTADFHIALLHGEEKSGIDDGHYAPFTLTDLETAGFDYWALGHIHKRQQLPVSVPAWYPGDLQGLSFKDSELGLKGASVVHLTEHHAEVRFLPTSDIEWIHADRCFGQIETADQLTESLRAFKEDEREKHHGVFVRLNSTFEQNGLPQQTLEKLFREVIETLNEDEEQHSDFVWLELGTFDVHGDWNIEEIMNSPHFAGDLFRLIEQPDSVDEAAAMLYSHHLGRRFLPPLSSEDQQQIRHASEQLLADVLLKETQNGSIDNEA</sequence>
<dbReference type="PANTHER" id="PTHR30337:SF7">
    <property type="entry name" value="PHOSPHOESTERASE"/>
    <property type="match status" value="1"/>
</dbReference>